<dbReference type="Proteomes" id="UP001231616">
    <property type="component" value="Unassembled WGS sequence"/>
</dbReference>
<keyword evidence="3" id="KW-1185">Reference proteome</keyword>
<sequence>MMRILFSCSVLLCLLSADCLADPTRPAQFTPSVSAMASQSSEPLRLSLIRWQDKRASVIINGQLMRIGDDIAGYQLREVHQDHVVLDSATDRIQLFIFQKMTHNDE</sequence>
<comment type="caution">
    <text evidence="2">The sequence shown here is derived from an EMBL/GenBank/DDBJ whole genome shotgun (WGS) entry which is preliminary data.</text>
</comment>
<evidence type="ECO:0000256" key="1">
    <source>
        <dbReference type="SAM" id="SignalP"/>
    </source>
</evidence>
<feature type="chain" id="PRO_5046273310" description="MSHA biogenesis protein MshK" evidence="1">
    <location>
        <begin position="22"/>
        <end position="106"/>
    </location>
</feature>
<protein>
    <recommendedName>
        <fullName evidence="4">MSHA biogenesis protein MshK</fullName>
    </recommendedName>
</protein>
<dbReference type="RefSeq" id="WP_305895018.1">
    <property type="nucleotide sequence ID" value="NZ_JAUZVZ010000032.1"/>
</dbReference>
<accession>A0ABT9H388</accession>
<reference evidence="2 3" key="1">
    <citation type="submission" date="2023-08" db="EMBL/GenBank/DDBJ databases">
        <authorList>
            <person name="Joshi A."/>
            <person name="Thite S."/>
        </authorList>
    </citation>
    <scope>NUCLEOTIDE SEQUENCE [LARGE SCALE GENOMIC DNA]</scope>
    <source>
        <strain evidence="2 3">AC40</strain>
    </source>
</reference>
<evidence type="ECO:0008006" key="4">
    <source>
        <dbReference type="Google" id="ProtNLM"/>
    </source>
</evidence>
<evidence type="ECO:0000313" key="3">
    <source>
        <dbReference type="Proteomes" id="UP001231616"/>
    </source>
</evidence>
<dbReference type="EMBL" id="JAUZVZ010000032">
    <property type="protein sequence ID" value="MDP4537769.1"/>
    <property type="molecule type" value="Genomic_DNA"/>
</dbReference>
<proteinExistence type="predicted"/>
<keyword evidence="1" id="KW-0732">Signal</keyword>
<organism evidence="2 3">
    <name type="scientific">Alkalimonas collagenimarina</name>
    <dbReference type="NCBI Taxonomy" id="400390"/>
    <lineage>
        <taxon>Bacteria</taxon>
        <taxon>Pseudomonadati</taxon>
        <taxon>Pseudomonadota</taxon>
        <taxon>Gammaproteobacteria</taxon>
        <taxon>Alkalimonas</taxon>
    </lineage>
</organism>
<feature type="signal peptide" evidence="1">
    <location>
        <begin position="1"/>
        <end position="21"/>
    </location>
</feature>
<evidence type="ECO:0000313" key="2">
    <source>
        <dbReference type="EMBL" id="MDP4537769.1"/>
    </source>
</evidence>
<name>A0ABT9H388_9GAMM</name>
<gene>
    <name evidence="2" type="ORF">Q3O60_16420</name>
</gene>